<evidence type="ECO:0000313" key="3">
    <source>
        <dbReference type="EMBL" id="KAK9918722.1"/>
    </source>
</evidence>
<dbReference type="Proteomes" id="UP001491310">
    <property type="component" value="Unassembled WGS sequence"/>
</dbReference>
<keyword evidence="4" id="KW-1185">Reference proteome</keyword>
<feature type="compositionally biased region" description="Low complexity" evidence="1">
    <location>
        <begin position="1189"/>
        <end position="1205"/>
    </location>
</feature>
<feature type="region of interest" description="Disordered" evidence="1">
    <location>
        <begin position="1005"/>
        <end position="1070"/>
    </location>
</feature>
<organism evidence="3 4">
    <name type="scientific">Coccomyxa subellipsoidea</name>
    <dbReference type="NCBI Taxonomy" id="248742"/>
    <lineage>
        <taxon>Eukaryota</taxon>
        <taxon>Viridiplantae</taxon>
        <taxon>Chlorophyta</taxon>
        <taxon>core chlorophytes</taxon>
        <taxon>Trebouxiophyceae</taxon>
        <taxon>Trebouxiophyceae incertae sedis</taxon>
        <taxon>Coccomyxaceae</taxon>
        <taxon>Coccomyxa</taxon>
    </lineage>
</organism>
<dbReference type="InterPro" id="IPR043502">
    <property type="entry name" value="DNA/RNA_pol_sf"/>
</dbReference>
<reference evidence="3 4" key="1">
    <citation type="journal article" date="2024" name="Nat. Commun.">
        <title>Phylogenomics reveals the evolutionary origins of lichenization in chlorophyte algae.</title>
        <authorList>
            <person name="Puginier C."/>
            <person name="Libourel C."/>
            <person name="Otte J."/>
            <person name="Skaloud P."/>
            <person name="Haon M."/>
            <person name="Grisel S."/>
            <person name="Petersen M."/>
            <person name="Berrin J.G."/>
            <person name="Delaux P.M."/>
            <person name="Dal Grande F."/>
            <person name="Keller J."/>
        </authorList>
    </citation>
    <scope>NUCLEOTIDE SEQUENCE [LARGE SCALE GENOMIC DNA]</scope>
    <source>
        <strain evidence="3 4">SAG 216-7</strain>
    </source>
</reference>
<gene>
    <name evidence="3" type="ORF">WJX75_006267</name>
</gene>
<feature type="compositionally biased region" description="Low complexity" evidence="1">
    <location>
        <begin position="1019"/>
        <end position="1057"/>
    </location>
</feature>
<name>A0ABR2Z418_9CHLO</name>
<evidence type="ECO:0000256" key="1">
    <source>
        <dbReference type="SAM" id="MobiDB-lite"/>
    </source>
</evidence>
<dbReference type="PANTHER" id="PTHR19446">
    <property type="entry name" value="REVERSE TRANSCRIPTASES"/>
    <property type="match status" value="1"/>
</dbReference>
<evidence type="ECO:0000313" key="4">
    <source>
        <dbReference type="Proteomes" id="UP001491310"/>
    </source>
</evidence>
<dbReference type="EMBL" id="JALJOT010000001">
    <property type="protein sequence ID" value="KAK9918722.1"/>
    <property type="molecule type" value="Genomic_DNA"/>
</dbReference>
<evidence type="ECO:0000259" key="2">
    <source>
        <dbReference type="PROSITE" id="PS50878"/>
    </source>
</evidence>
<feature type="region of interest" description="Disordered" evidence="1">
    <location>
        <begin position="1179"/>
        <end position="1205"/>
    </location>
</feature>
<comment type="caution">
    <text evidence="3">The sequence shown here is derived from an EMBL/GenBank/DDBJ whole genome shotgun (WGS) entry which is preliminary data.</text>
</comment>
<accession>A0ABR2Z418</accession>
<dbReference type="InterPro" id="IPR036691">
    <property type="entry name" value="Endo/exonu/phosph_ase_sf"/>
</dbReference>
<feature type="compositionally biased region" description="Pro residues" evidence="1">
    <location>
        <begin position="1058"/>
        <end position="1067"/>
    </location>
</feature>
<dbReference type="CDD" id="cd01650">
    <property type="entry name" value="RT_nLTR_like"/>
    <property type="match status" value="1"/>
</dbReference>
<feature type="domain" description="Reverse transcriptase" evidence="2">
    <location>
        <begin position="372"/>
        <end position="684"/>
    </location>
</feature>
<sequence length="1450" mass="158852">MAAGQPGQRTQGYWTGLRLVETEHQLYDVWRDLNPSSRAFTHVATTGESAARLDRWLVSETLRARVSREPRAIGQVLGYPGDHLGVSLSLTAPASTLYGSAAWRLPLHLLDDQQFCDRVTAAIPEYLAAHPLGAGVTQGSRWVELKRQVKDMAMQRSWALAAERRASQRALESDSRAALAAYTRRPAAHTLLAWQDAHHLLQGLNVEAAKGAALQAGILWQFYGEQSTFWFHHLARERQGRTELLALRTGPGPDSPRVVLDHPAGRDRGGEVLREYYSGDTAAGLFAARPVSLAAQDELLQAVDRRLSPQAAAAAEGERGDGSVSVAELEAALRSLPRGKAPGLDGLPYEFYLRFWPVVGLELAGMLQEAFSGGEGAALPPPLMQGRITLLYKGKGADRESPASYRPITLLNTDYKLAARAIASRIGPLLNQVVDATQTGFLPKRWVGDNVLAHLEEISYLEDTQQPGVQVFLDFEKAFDRLDRAWIERCMAAVGFKPGAQRWVHILHSGTTARVAFNGWHTDAFPVASGVFQGSPLSPLLFVLAAQPMAAHARMLAGQQAFQPIRLPSGEPAPVMHQHADDTSVHARTPRDAQIVLEASVGLHCAATGARLQRSKSQALGLGSLSHLAGPDPVTRVTFAASGDGVKHLGIPLSTQPAAAATALHTAIIEKVEARIARWSGFRLSLLGRAYVAKQVLASMVTYHATFIPVPQYLLQRLCRAIHTFVAANRPVTPGAAAALFPGKEACFRAAADGGIALVDIRAQILALQAKVVGRLLEPEQLAWKAYFDHWLYRSTAWLAAQEPGTVSARRQHIWQLGRFLLFSSFAAKQVEAPQRVRQYLHAYQQLRPHRLRRPGVLSYDAVMGEPLFFNRQITDAVRQPFAWEDWARLGLVRISHLRDVVRGPEHPDRVVRERLPILLAALPTAWRPLIQVQPPAALWCASPDLSDRRVWSRAAEGSTYLLSHTVSSTGALVPVEGDDAVMHAFLPPTAQPALVQHWDITRPWHPRSDTRQQRQHLEQQPGQQQPGQQLQVEQQPGEQQTGEQEPGQQLQLEQQLPEPPPPPPPTLYFFGLWGSQVQDPQAWGLGPRPAHEFVVREATARRQVLHRISRGEASPAGPLRPAIWADTTDDQRSGLRALEARWEARAAAAGTALQVLGKRPRGQPDPSSWAIWMAAPQPRPAPLRDRGGPAAAPAGPSPVPQGADDTVDAAAAAVTAGPPAPWAHVWRVVHTSHLDRRQRMTAWRLLHGQLFVGGFSRHVHRADPAGHGCPHPSCAGQLATLTHVFITCPLAAGVWDWFAATWAAVTGDDAPPRSADLLLADDTRIWGPPRQLRQLWHRLRLAAICQLWAAYQRGRHQPDAATITPGAVAARILSSCRKALLADWRLATVSVRQTAGVLSDWLRGRDPVITREHFAARWCHRGVLCALEEPPGAQPVIHWSAQHPVPLPA</sequence>
<dbReference type="PROSITE" id="PS50878">
    <property type="entry name" value="RT_POL"/>
    <property type="match status" value="1"/>
</dbReference>
<dbReference type="InterPro" id="IPR000477">
    <property type="entry name" value="RT_dom"/>
</dbReference>
<proteinExistence type="predicted"/>
<feature type="compositionally biased region" description="Basic and acidic residues" evidence="1">
    <location>
        <begin position="1005"/>
        <end position="1018"/>
    </location>
</feature>
<dbReference type="Gene3D" id="3.60.10.10">
    <property type="entry name" value="Endonuclease/exonuclease/phosphatase"/>
    <property type="match status" value="1"/>
</dbReference>
<dbReference type="Pfam" id="PF00078">
    <property type="entry name" value="RVT_1"/>
    <property type="match status" value="1"/>
</dbReference>
<dbReference type="SUPFAM" id="SSF56672">
    <property type="entry name" value="DNA/RNA polymerases"/>
    <property type="match status" value="1"/>
</dbReference>
<protein>
    <recommendedName>
        <fullName evidence="2">Reverse transcriptase domain-containing protein</fullName>
    </recommendedName>
</protein>